<proteinExistence type="predicted"/>
<feature type="non-terminal residue" evidence="3">
    <location>
        <position position="1"/>
    </location>
</feature>
<feature type="compositionally biased region" description="Polar residues" evidence="2">
    <location>
        <begin position="109"/>
        <end position="119"/>
    </location>
</feature>
<evidence type="ECO:0000256" key="2">
    <source>
        <dbReference type="SAM" id="MobiDB-lite"/>
    </source>
</evidence>
<evidence type="ECO:0000256" key="1">
    <source>
        <dbReference type="SAM" id="Coils"/>
    </source>
</evidence>
<feature type="region of interest" description="Disordered" evidence="2">
    <location>
        <begin position="96"/>
        <end position="128"/>
    </location>
</feature>
<dbReference type="EMBL" id="LAZR01035290">
    <property type="protein sequence ID" value="KKL27908.1"/>
    <property type="molecule type" value="Genomic_DNA"/>
</dbReference>
<feature type="region of interest" description="Disordered" evidence="2">
    <location>
        <begin position="1"/>
        <end position="26"/>
    </location>
</feature>
<feature type="coiled-coil region" evidence="1">
    <location>
        <begin position="142"/>
        <end position="169"/>
    </location>
</feature>
<gene>
    <name evidence="3" type="ORF">LCGC14_2380470</name>
</gene>
<name>A0A0F9EVV4_9ZZZZ</name>
<dbReference type="AlphaFoldDB" id="A0A0F9EVV4"/>
<protein>
    <submittedName>
        <fullName evidence="3">Uncharacterized protein</fullName>
    </submittedName>
</protein>
<comment type="caution">
    <text evidence="3">The sequence shown here is derived from an EMBL/GenBank/DDBJ whole genome shotgun (WGS) entry which is preliminary data.</text>
</comment>
<evidence type="ECO:0000313" key="3">
    <source>
        <dbReference type="EMBL" id="KKL27908.1"/>
    </source>
</evidence>
<keyword evidence="1" id="KW-0175">Coiled coil</keyword>
<accession>A0A0F9EVV4</accession>
<organism evidence="3">
    <name type="scientific">marine sediment metagenome</name>
    <dbReference type="NCBI Taxonomy" id="412755"/>
    <lineage>
        <taxon>unclassified sequences</taxon>
        <taxon>metagenomes</taxon>
        <taxon>ecological metagenomes</taxon>
    </lineage>
</organism>
<sequence length="195" mass="21135">AKESETDVLDGKEGSPADREPSKTSADRLGKVAEAVLKFLLSPPVWVIASPLELRGRNCPARVSATQSEIREAAKRASFLVYDEDKDRVSLFNAEAKTADAKDGEPESPQGTDASSAGSTDRDQPGNLTKLSVDVYTLTLSKQRLTKQNARLLQQLADARNQNKSLTVSRDILRGERAAEVAQTQKAISILQGTR</sequence>
<reference evidence="3" key="1">
    <citation type="journal article" date="2015" name="Nature">
        <title>Complex archaea that bridge the gap between prokaryotes and eukaryotes.</title>
        <authorList>
            <person name="Spang A."/>
            <person name="Saw J.H."/>
            <person name="Jorgensen S.L."/>
            <person name="Zaremba-Niedzwiedzka K."/>
            <person name="Martijn J."/>
            <person name="Lind A.E."/>
            <person name="van Eijk R."/>
            <person name="Schleper C."/>
            <person name="Guy L."/>
            <person name="Ettema T.J."/>
        </authorList>
    </citation>
    <scope>NUCLEOTIDE SEQUENCE</scope>
</reference>